<dbReference type="GO" id="GO:0005886">
    <property type="term" value="C:plasma membrane"/>
    <property type="evidence" value="ECO:0007669"/>
    <property type="project" value="UniProtKB-SubCell"/>
</dbReference>
<accession>A0ABD6SWI5</accession>
<dbReference type="InterPro" id="IPR005467">
    <property type="entry name" value="His_kinase_dom"/>
</dbReference>
<evidence type="ECO:0000256" key="2">
    <source>
        <dbReference type="ARBA" id="ARBA00004651"/>
    </source>
</evidence>
<evidence type="ECO:0000313" key="15">
    <source>
        <dbReference type="EMBL" id="PHE85093.1"/>
    </source>
</evidence>
<evidence type="ECO:0000256" key="9">
    <source>
        <dbReference type="ARBA" id="ARBA00022840"/>
    </source>
</evidence>
<comment type="caution">
    <text evidence="15">The sequence shown here is derived from an EMBL/GenBank/DDBJ whole genome shotgun (WGS) entry which is preliminary data.</text>
</comment>
<comment type="subcellular location">
    <subcellularLocation>
        <location evidence="2">Cell membrane</location>
        <topology evidence="2">Multi-pass membrane protein</topology>
    </subcellularLocation>
</comment>
<name>A0ABD6SWI5_9BACI</name>
<organism evidence="15 16">
    <name type="scientific">Bacillus pseudomycoides</name>
    <dbReference type="NCBI Taxonomy" id="64104"/>
    <lineage>
        <taxon>Bacteria</taxon>
        <taxon>Bacillati</taxon>
        <taxon>Bacillota</taxon>
        <taxon>Bacilli</taxon>
        <taxon>Bacillales</taxon>
        <taxon>Bacillaceae</taxon>
        <taxon>Bacillus</taxon>
        <taxon>Bacillus cereus group</taxon>
    </lineage>
</organism>
<sequence>MGNRWRKMIKLFIREHIPLLCFTTFQLIAIFLVYWFDGYRHMTTALYAMFLGLCFLLAYLLYRYFTHKSFYERLANPMQSLDESVQKSDFAVLSIALHELLEVQYRHYQNQLQVQERKNEEHLTFMNQWIHQMKTPLSVIELITQDEVDSRFESIGEEADKLKKGLEMALYVARLETFTQDFYVERVQLYKLVNEVIHEHKRFFIRNFVYPAVNIEKDIMVESDVKWLQFLVGQILSNAIKYSAGSREKIIMKAYNVDKTVILEVRDFGVGIPKQDIPRVFQPFFTGENGRDFKESTGMGLYLVHEIAKHLGHKVEVHSEVGKGTTVRIIFYIS</sequence>
<keyword evidence="12 13" id="KW-0472">Membrane</keyword>
<protein>
    <recommendedName>
        <fullName evidence="3">histidine kinase</fullName>
        <ecNumber evidence="3">2.7.13.3</ecNumber>
    </recommendedName>
</protein>
<keyword evidence="5" id="KW-0808">Transferase</keyword>
<keyword evidence="8" id="KW-0418">Kinase</keyword>
<dbReference type="GO" id="GO:0005524">
    <property type="term" value="F:ATP binding"/>
    <property type="evidence" value="ECO:0007669"/>
    <property type="project" value="UniProtKB-KW"/>
</dbReference>
<feature type="transmembrane region" description="Helical" evidence="13">
    <location>
        <begin position="42"/>
        <end position="62"/>
    </location>
</feature>
<dbReference type="SUPFAM" id="SSF55874">
    <property type="entry name" value="ATPase domain of HSP90 chaperone/DNA topoisomerase II/histidine kinase"/>
    <property type="match status" value="1"/>
</dbReference>
<dbReference type="PROSITE" id="PS50109">
    <property type="entry name" value="HIS_KIN"/>
    <property type="match status" value="1"/>
</dbReference>
<reference evidence="15 16" key="1">
    <citation type="submission" date="2017-09" db="EMBL/GenBank/DDBJ databases">
        <title>Large-scale bioinformatics analysis of Bacillus genomes uncovers conserved roles of natural products in bacterial physiology.</title>
        <authorList>
            <consortium name="Agbiome Team Llc"/>
            <person name="Bleich R.M."/>
            <person name="Grubbs K.J."/>
            <person name="Santa Maria K.C."/>
            <person name="Allen S.E."/>
            <person name="Farag S."/>
            <person name="Shank E.A."/>
            <person name="Bowers A."/>
        </authorList>
    </citation>
    <scope>NUCLEOTIDE SEQUENCE [LARGE SCALE GENOMIC DNA]</scope>
    <source>
        <strain evidence="15 16">AFS037265</strain>
    </source>
</reference>
<dbReference type="InterPro" id="IPR004358">
    <property type="entry name" value="Sig_transdc_His_kin-like_C"/>
</dbReference>
<keyword evidence="4" id="KW-1003">Cell membrane</keyword>
<gene>
    <name evidence="15" type="ORF">COF81_29400</name>
</gene>
<dbReference type="AlphaFoldDB" id="A0ABD6SWI5"/>
<dbReference type="FunFam" id="3.30.565.10:FF:000057">
    <property type="entry name" value="Sensor histidine kinase"/>
    <property type="match status" value="1"/>
</dbReference>
<keyword evidence="7" id="KW-0547">Nucleotide-binding</keyword>
<evidence type="ECO:0000256" key="12">
    <source>
        <dbReference type="ARBA" id="ARBA00023136"/>
    </source>
</evidence>
<evidence type="ECO:0000256" key="8">
    <source>
        <dbReference type="ARBA" id="ARBA00022777"/>
    </source>
</evidence>
<comment type="catalytic activity">
    <reaction evidence="1">
        <text>ATP + protein L-histidine = ADP + protein N-phospho-L-histidine.</text>
        <dbReference type="EC" id="2.7.13.3"/>
    </reaction>
</comment>
<evidence type="ECO:0000256" key="13">
    <source>
        <dbReference type="SAM" id="Phobius"/>
    </source>
</evidence>
<feature type="transmembrane region" description="Helical" evidence="13">
    <location>
        <begin position="12"/>
        <end position="36"/>
    </location>
</feature>
<proteinExistence type="predicted"/>
<dbReference type="PANTHER" id="PTHR45453">
    <property type="entry name" value="PHOSPHATE REGULON SENSOR PROTEIN PHOR"/>
    <property type="match status" value="1"/>
</dbReference>
<evidence type="ECO:0000256" key="5">
    <source>
        <dbReference type="ARBA" id="ARBA00022679"/>
    </source>
</evidence>
<keyword evidence="9" id="KW-0067">ATP-binding</keyword>
<dbReference type="Pfam" id="PF02518">
    <property type="entry name" value="HATPase_c"/>
    <property type="match status" value="1"/>
</dbReference>
<dbReference type="InterPro" id="IPR003594">
    <property type="entry name" value="HATPase_dom"/>
</dbReference>
<dbReference type="PRINTS" id="PR00344">
    <property type="entry name" value="BCTRLSENSOR"/>
</dbReference>
<evidence type="ECO:0000256" key="4">
    <source>
        <dbReference type="ARBA" id="ARBA00022475"/>
    </source>
</evidence>
<evidence type="ECO:0000256" key="1">
    <source>
        <dbReference type="ARBA" id="ARBA00000085"/>
    </source>
</evidence>
<dbReference type="Gene3D" id="3.30.565.10">
    <property type="entry name" value="Histidine kinase-like ATPase, C-terminal domain"/>
    <property type="match status" value="1"/>
</dbReference>
<evidence type="ECO:0000259" key="14">
    <source>
        <dbReference type="PROSITE" id="PS50109"/>
    </source>
</evidence>
<evidence type="ECO:0000256" key="7">
    <source>
        <dbReference type="ARBA" id="ARBA00022741"/>
    </source>
</evidence>
<dbReference type="EMBL" id="NUTL01000214">
    <property type="protein sequence ID" value="PHE85093.1"/>
    <property type="molecule type" value="Genomic_DNA"/>
</dbReference>
<dbReference type="InterPro" id="IPR050351">
    <property type="entry name" value="BphY/WalK/GraS-like"/>
</dbReference>
<keyword evidence="6 13" id="KW-0812">Transmembrane</keyword>
<dbReference type="InterPro" id="IPR036890">
    <property type="entry name" value="HATPase_C_sf"/>
</dbReference>
<evidence type="ECO:0000256" key="10">
    <source>
        <dbReference type="ARBA" id="ARBA00022989"/>
    </source>
</evidence>
<dbReference type="GO" id="GO:0000160">
    <property type="term" value="P:phosphorelay signal transduction system"/>
    <property type="evidence" value="ECO:0007669"/>
    <property type="project" value="UniProtKB-KW"/>
</dbReference>
<evidence type="ECO:0000313" key="16">
    <source>
        <dbReference type="Proteomes" id="UP000221918"/>
    </source>
</evidence>
<dbReference type="EC" id="2.7.13.3" evidence="3"/>
<dbReference type="Proteomes" id="UP000221918">
    <property type="component" value="Unassembled WGS sequence"/>
</dbReference>
<evidence type="ECO:0000256" key="3">
    <source>
        <dbReference type="ARBA" id="ARBA00012438"/>
    </source>
</evidence>
<feature type="domain" description="Histidine kinase" evidence="14">
    <location>
        <begin position="128"/>
        <end position="334"/>
    </location>
</feature>
<dbReference type="GO" id="GO:0004673">
    <property type="term" value="F:protein histidine kinase activity"/>
    <property type="evidence" value="ECO:0007669"/>
    <property type="project" value="UniProtKB-EC"/>
</dbReference>
<evidence type="ECO:0000256" key="6">
    <source>
        <dbReference type="ARBA" id="ARBA00022692"/>
    </source>
</evidence>
<evidence type="ECO:0000256" key="11">
    <source>
        <dbReference type="ARBA" id="ARBA00023012"/>
    </source>
</evidence>
<dbReference type="SMART" id="SM00387">
    <property type="entry name" value="HATPase_c"/>
    <property type="match status" value="1"/>
</dbReference>
<dbReference type="PANTHER" id="PTHR45453:SF2">
    <property type="entry name" value="HISTIDINE KINASE"/>
    <property type="match status" value="1"/>
</dbReference>
<keyword evidence="11" id="KW-0902">Two-component regulatory system</keyword>
<keyword evidence="10 13" id="KW-1133">Transmembrane helix</keyword>